<dbReference type="EMBL" id="GISG01193863">
    <property type="protein sequence ID" value="MBA4656868.1"/>
    <property type="molecule type" value="Transcribed_RNA"/>
</dbReference>
<accession>A0A7C9E9A6</accession>
<proteinExistence type="predicted"/>
<dbReference type="AlphaFoldDB" id="A0A7C9E9A6"/>
<sequence length="134" mass="15700">MIHTVRYISFNLPEQPTQLTKLMYHNPSGSRYLNRIGQNIPITIFIVFNIAPINSLRSIQHIPHQALLRNIILFLQQGSKLPKRNITDILRILRQHHNPAITAHFFFTRNPQILTQLRPKNGGQTARNHRIRLF</sequence>
<reference evidence="1" key="1">
    <citation type="journal article" date="2013" name="J. Plant Res.">
        <title>Effect of fungi and light on seed germination of three Opuntia species from semiarid lands of central Mexico.</title>
        <authorList>
            <person name="Delgado-Sanchez P."/>
            <person name="Jimenez-Bremont J.F."/>
            <person name="Guerrero-Gonzalez Mde L."/>
            <person name="Flores J."/>
        </authorList>
    </citation>
    <scope>NUCLEOTIDE SEQUENCE</scope>
    <source>
        <tissue evidence="1">Cladode</tissue>
    </source>
</reference>
<evidence type="ECO:0000313" key="1">
    <source>
        <dbReference type="EMBL" id="MBA4656868.1"/>
    </source>
</evidence>
<reference evidence="1" key="2">
    <citation type="submission" date="2020-07" db="EMBL/GenBank/DDBJ databases">
        <authorList>
            <person name="Vera ALvarez R."/>
            <person name="Arias-Moreno D.M."/>
            <person name="Jimenez-Jacinto V."/>
            <person name="Jimenez-Bremont J.F."/>
            <person name="Swaminathan K."/>
            <person name="Moose S.P."/>
            <person name="Guerrero-Gonzalez M.L."/>
            <person name="Marino-Ramirez L."/>
            <person name="Landsman D."/>
            <person name="Rodriguez-Kessler M."/>
            <person name="Delgado-Sanchez P."/>
        </authorList>
    </citation>
    <scope>NUCLEOTIDE SEQUENCE</scope>
    <source>
        <tissue evidence="1">Cladode</tissue>
    </source>
</reference>
<protein>
    <submittedName>
        <fullName evidence="1">Uncharacterized protein</fullName>
    </submittedName>
</protein>
<name>A0A7C9E9A6_OPUST</name>
<organism evidence="1">
    <name type="scientific">Opuntia streptacantha</name>
    <name type="common">Prickly pear cactus</name>
    <name type="synonym">Opuntia cardona</name>
    <dbReference type="NCBI Taxonomy" id="393608"/>
    <lineage>
        <taxon>Eukaryota</taxon>
        <taxon>Viridiplantae</taxon>
        <taxon>Streptophyta</taxon>
        <taxon>Embryophyta</taxon>
        <taxon>Tracheophyta</taxon>
        <taxon>Spermatophyta</taxon>
        <taxon>Magnoliopsida</taxon>
        <taxon>eudicotyledons</taxon>
        <taxon>Gunneridae</taxon>
        <taxon>Pentapetalae</taxon>
        <taxon>Caryophyllales</taxon>
        <taxon>Cactineae</taxon>
        <taxon>Cactaceae</taxon>
        <taxon>Opuntioideae</taxon>
        <taxon>Opuntia</taxon>
    </lineage>
</organism>